<evidence type="ECO:0000313" key="5">
    <source>
        <dbReference type="EMBL" id="PCI75959.1"/>
    </source>
</evidence>
<dbReference type="InterPro" id="IPR036390">
    <property type="entry name" value="WH_DNA-bd_sf"/>
</dbReference>
<comment type="caution">
    <text evidence="5">The sequence shown here is derived from an EMBL/GenBank/DDBJ whole genome shotgun (WGS) entry which is preliminary data.</text>
</comment>
<proteinExistence type="predicted"/>
<gene>
    <name evidence="5" type="ORF">COB20_11750</name>
</gene>
<reference evidence="6" key="1">
    <citation type="submission" date="2017-08" db="EMBL/GenBank/DDBJ databases">
        <title>A dynamic microbial community with high functional redundancy inhabits the cold, oxic subseafloor aquifer.</title>
        <authorList>
            <person name="Tully B.J."/>
            <person name="Wheat C.G."/>
            <person name="Glazer B.T."/>
            <person name="Huber J.A."/>
        </authorList>
    </citation>
    <scope>NUCLEOTIDE SEQUENCE [LARGE SCALE GENOMIC DNA]</scope>
</reference>
<dbReference type="InterPro" id="IPR002577">
    <property type="entry name" value="HTH_HxlR"/>
</dbReference>
<evidence type="ECO:0000256" key="1">
    <source>
        <dbReference type="ARBA" id="ARBA00023015"/>
    </source>
</evidence>
<organism evidence="5 6">
    <name type="scientific">SAR86 cluster bacterium</name>
    <dbReference type="NCBI Taxonomy" id="2030880"/>
    <lineage>
        <taxon>Bacteria</taxon>
        <taxon>Pseudomonadati</taxon>
        <taxon>Pseudomonadota</taxon>
        <taxon>Gammaproteobacteria</taxon>
        <taxon>SAR86 cluster</taxon>
    </lineage>
</organism>
<dbReference type="InterPro" id="IPR036388">
    <property type="entry name" value="WH-like_DNA-bd_sf"/>
</dbReference>
<sequence length="120" mass="13702">MSKKLSRSIAKRSPCPVSVALDLVGDKWTLLIIRDIGFFARHRNKDFQQGVEGIPSNILASRLKMLLKNKLIRRTPYQSNPLRYEYFLTEAGEGLLPVIKAMAKWGEVHVAGVRMPRRLQ</sequence>
<dbReference type="Gene3D" id="1.10.10.10">
    <property type="entry name" value="Winged helix-like DNA-binding domain superfamily/Winged helix DNA-binding domain"/>
    <property type="match status" value="1"/>
</dbReference>
<evidence type="ECO:0000259" key="4">
    <source>
        <dbReference type="PROSITE" id="PS51118"/>
    </source>
</evidence>
<dbReference type="PROSITE" id="PS51118">
    <property type="entry name" value="HTH_HXLR"/>
    <property type="match status" value="1"/>
</dbReference>
<dbReference type="Pfam" id="PF01638">
    <property type="entry name" value="HxlR"/>
    <property type="match status" value="1"/>
</dbReference>
<name>A0A2A4X1L8_9GAMM</name>
<dbReference type="AlphaFoldDB" id="A0A2A4X1L8"/>
<evidence type="ECO:0000256" key="3">
    <source>
        <dbReference type="ARBA" id="ARBA00023163"/>
    </source>
</evidence>
<keyword evidence="3" id="KW-0804">Transcription</keyword>
<keyword evidence="2" id="KW-0238">DNA-binding</keyword>
<dbReference type="GO" id="GO:0003677">
    <property type="term" value="F:DNA binding"/>
    <property type="evidence" value="ECO:0007669"/>
    <property type="project" value="UniProtKB-KW"/>
</dbReference>
<dbReference type="EMBL" id="NVUL01000064">
    <property type="protein sequence ID" value="PCI75959.1"/>
    <property type="molecule type" value="Genomic_DNA"/>
</dbReference>
<dbReference type="PANTHER" id="PTHR33204:SF18">
    <property type="entry name" value="TRANSCRIPTIONAL REGULATORY PROTEIN"/>
    <property type="match status" value="1"/>
</dbReference>
<evidence type="ECO:0000313" key="6">
    <source>
        <dbReference type="Proteomes" id="UP000218767"/>
    </source>
</evidence>
<accession>A0A2A4X1L8</accession>
<dbReference type="SUPFAM" id="SSF46785">
    <property type="entry name" value="Winged helix' DNA-binding domain"/>
    <property type="match status" value="1"/>
</dbReference>
<dbReference type="Proteomes" id="UP000218767">
    <property type="component" value="Unassembled WGS sequence"/>
</dbReference>
<evidence type="ECO:0000256" key="2">
    <source>
        <dbReference type="ARBA" id="ARBA00023125"/>
    </source>
</evidence>
<dbReference type="PANTHER" id="PTHR33204">
    <property type="entry name" value="TRANSCRIPTIONAL REGULATOR, MARR FAMILY"/>
    <property type="match status" value="1"/>
</dbReference>
<keyword evidence="1" id="KW-0805">Transcription regulation</keyword>
<protein>
    <submittedName>
        <fullName evidence="5">Transcriptional regulator</fullName>
    </submittedName>
</protein>
<feature type="domain" description="HTH hxlR-type" evidence="4">
    <location>
        <begin position="15"/>
        <end position="114"/>
    </location>
</feature>